<accession>A0A7G2E1G8</accession>
<dbReference type="AlphaFoldDB" id="A0A7G2E1G8"/>
<sequence length="104" mass="11481">MFYHFDFNGRHCPYDCYNTFSVPWKLNIILVFIHFAAKLLPYAASVRGFDAVPSKNLSLTSGALLQAFSKKKKHSTNSGIDAENSAFEVEDKISRGTGSSSRGG</sequence>
<proteinExistence type="predicted"/>
<name>A0A7G2E1G8_ARATH</name>
<evidence type="ECO:0000313" key="2">
    <source>
        <dbReference type="Proteomes" id="UP000516314"/>
    </source>
</evidence>
<dbReference type="EMBL" id="LR881466">
    <property type="protein sequence ID" value="CAD5315018.1"/>
    <property type="molecule type" value="Genomic_DNA"/>
</dbReference>
<dbReference type="Proteomes" id="UP000516314">
    <property type="component" value="Chromosome 1"/>
</dbReference>
<reference evidence="1 2" key="1">
    <citation type="submission" date="2020-09" db="EMBL/GenBank/DDBJ databases">
        <authorList>
            <person name="Ashkenazy H."/>
        </authorList>
    </citation>
    <scope>NUCLEOTIDE SEQUENCE [LARGE SCALE GENOMIC DNA]</scope>
    <source>
        <strain evidence="2">cv. Cdm-0</strain>
    </source>
</reference>
<protein>
    <submittedName>
        <fullName evidence="1">(thale cress) hypothetical protein</fullName>
    </submittedName>
</protein>
<gene>
    <name evidence="1" type="ORF">AT9943_LOCUS3423</name>
</gene>
<organism evidence="1 2">
    <name type="scientific">Arabidopsis thaliana</name>
    <name type="common">Mouse-ear cress</name>
    <dbReference type="NCBI Taxonomy" id="3702"/>
    <lineage>
        <taxon>Eukaryota</taxon>
        <taxon>Viridiplantae</taxon>
        <taxon>Streptophyta</taxon>
        <taxon>Embryophyta</taxon>
        <taxon>Tracheophyta</taxon>
        <taxon>Spermatophyta</taxon>
        <taxon>Magnoliopsida</taxon>
        <taxon>eudicotyledons</taxon>
        <taxon>Gunneridae</taxon>
        <taxon>Pentapetalae</taxon>
        <taxon>rosids</taxon>
        <taxon>malvids</taxon>
        <taxon>Brassicales</taxon>
        <taxon>Brassicaceae</taxon>
        <taxon>Camelineae</taxon>
        <taxon>Arabidopsis</taxon>
    </lineage>
</organism>
<evidence type="ECO:0000313" key="1">
    <source>
        <dbReference type="EMBL" id="CAD5315018.1"/>
    </source>
</evidence>